<feature type="binding site" evidence="8">
    <location>
        <position position="141"/>
    </location>
    <ligand>
        <name>IMP</name>
        <dbReference type="ChEBI" id="CHEBI:58053"/>
        <note>ligand shared between dimeric partners</note>
    </ligand>
</feature>
<comment type="caution">
    <text evidence="11">The sequence shown here is derived from an EMBL/GenBank/DDBJ whole genome shotgun (WGS) entry which is preliminary data.</text>
</comment>
<dbReference type="UniPathway" id="UPA00075">
    <property type="reaction ID" value="UER00335"/>
</dbReference>
<reference evidence="11 12" key="1">
    <citation type="journal article" date="2015" name="Genome Announc.">
        <title>Expanding the biotechnology potential of lactobacilli through comparative genomics of 213 strains and associated genera.</title>
        <authorList>
            <person name="Sun Z."/>
            <person name="Harris H.M."/>
            <person name="McCann A."/>
            <person name="Guo C."/>
            <person name="Argimon S."/>
            <person name="Zhang W."/>
            <person name="Yang X."/>
            <person name="Jeffery I.B."/>
            <person name="Cooney J.C."/>
            <person name="Kagawa T.F."/>
            <person name="Liu W."/>
            <person name="Song Y."/>
            <person name="Salvetti E."/>
            <person name="Wrobel A."/>
            <person name="Rasinkangas P."/>
            <person name="Parkhill J."/>
            <person name="Rea M.C."/>
            <person name="O'Sullivan O."/>
            <person name="Ritari J."/>
            <person name="Douillard F.P."/>
            <person name="Paul Ross R."/>
            <person name="Yang R."/>
            <person name="Briner A.E."/>
            <person name="Felis G.E."/>
            <person name="de Vos W.M."/>
            <person name="Barrangou R."/>
            <person name="Klaenhammer T.R."/>
            <person name="Caufield P.W."/>
            <person name="Cui Y."/>
            <person name="Zhang H."/>
            <person name="O'Toole P.W."/>
        </authorList>
    </citation>
    <scope>NUCLEOTIDE SEQUENCE [LARGE SCALE GENOMIC DNA]</scope>
    <source>
        <strain evidence="11 12">DSM 24302</strain>
    </source>
</reference>
<dbReference type="GO" id="GO:0005525">
    <property type="term" value="F:GTP binding"/>
    <property type="evidence" value="ECO:0007669"/>
    <property type="project" value="UniProtKB-UniRule"/>
</dbReference>
<dbReference type="NCBIfam" id="NF002223">
    <property type="entry name" value="PRK01117.1"/>
    <property type="match status" value="1"/>
</dbReference>
<keyword evidence="8" id="KW-0963">Cytoplasm</keyword>
<evidence type="ECO:0000256" key="9">
    <source>
        <dbReference type="PROSITE-ProRule" id="PRU10134"/>
    </source>
</evidence>
<feature type="active site" description="Proton donor" evidence="8">
    <location>
        <position position="41"/>
    </location>
</feature>
<feature type="binding site" evidence="8">
    <location>
        <begin position="40"/>
        <end position="42"/>
    </location>
    <ligand>
        <name>GTP</name>
        <dbReference type="ChEBI" id="CHEBI:37565"/>
    </ligand>
</feature>
<dbReference type="GO" id="GO:0005737">
    <property type="term" value="C:cytoplasm"/>
    <property type="evidence" value="ECO:0007669"/>
    <property type="project" value="UniProtKB-SubCell"/>
</dbReference>
<dbReference type="HAMAP" id="MF_00011">
    <property type="entry name" value="Adenylosucc_synth"/>
    <property type="match status" value="1"/>
</dbReference>
<keyword evidence="6 8" id="KW-0460">Magnesium</keyword>
<dbReference type="PROSITE" id="PS01266">
    <property type="entry name" value="ADENYLOSUCCIN_SYN_1"/>
    <property type="match status" value="1"/>
</dbReference>
<dbReference type="SMART" id="SM00788">
    <property type="entry name" value="Adenylsucc_synt"/>
    <property type="match status" value="1"/>
</dbReference>
<comment type="similarity">
    <text evidence="8 10">Belongs to the adenylosuccinate synthetase family.</text>
</comment>
<dbReference type="RefSeq" id="WP_056977186.1">
    <property type="nucleotide sequence ID" value="NZ_AYZR01000001.1"/>
</dbReference>
<evidence type="ECO:0000313" key="12">
    <source>
        <dbReference type="Proteomes" id="UP000051256"/>
    </source>
</evidence>
<feature type="binding site" evidence="8">
    <location>
        <begin position="296"/>
        <end position="302"/>
    </location>
    <ligand>
        <name>substrate</name>
    </ligand>
</feature>
<dbReference type="Gene3D" id="3.90.170.10">
    <property type="entry name" value="Adenylosuccinate Synthetase, subunit A, domain 3"/>
    <property type="match status" value="1"/>
</dbReference>
<dbReference type="PATRIC" id="fig|1423802.4.peg.1096"/>
<proteinExistence type="inferred from homology"/>
<feature type="binding site" description="in other chain" evidence="8">
    <location>
        <position position="127"/>
    </location>
    <ligand>
        <name>IMP</name>
        <dbReference type="ChEBI" id="CHEBI:58053"/>
        <note>ligand shared between dimeric partners</note>
    </ligand>
</feature>
<dbReference type="GO" id="GO:0044208">
    <property type="term" value="P:'de novo' AMP biosynthetic process"/>
    <property type="evidence" value="ECO:0007669"/>
    <property type="project" value="UniProtKB-UniRule"/>
</dbReference>
<keyword evidence="12" id="KW-1185">Reference proteome</keyword>
<dbReference type="SUPFAM" id="SSF52540">
    <property type="entry name" value="P-loop containing nucleoside triphosphate hydrolases"/>
    <property type="match status" value="1"/>
</dbReference>
<dbReference type="STRING" id="1423802.FC56_GL001082"/>
<feature type="binding site" evidence="8">
    <location>
        <begin position="12"/>
        <end position="18"/>
    </location>
    <ligand>
        <name>GTP</name>
        <dbReference type="ChEBI" id="CHEBI:37565"/>
    </ligand>
</feature>
<feature type="binding site" description="in other chain" evidence="8">
    <location>
        <begin position="38"/>
        <end position="41"/>
    </location>
    <ligand>
        <name>IMP</name>
        <dbReference type="ChEBI" id="CHEBI:58053"/>
        <note>ligand shared between dimeric partners</note>
    </ligand>
</feature>
<accession>A0A0R2CSL3</accession>
<keyword evidence="4 8" id="KW-0547">Nucleotide-binding</keyword>
<comment type="subunit">
    <text evidence="1 8">Homodimer.</text>
</comment>
<evidence type="ECO:0000256" key="5">
    <source>
        <dbReference type="ARBA" id="ARBA00022755"/>
    </source>
</evidence>
<dbReference type="NCBIfam" id="TIGR00184">
    <property type="entry name" value="purA"/>
    <property type="match status" value="1"/>
</dbReference>
<dbReference type="Gene3D" id="1.10.300.10">
    <property type="entry name" value="Adenylosuccinate Synthetase, subunit A, domain 2"/>
    <property type="match status" value="1"/>
</dbReference>
<organism evidence="11 12">
    <name type="scientific">Lentilactobacillus senioris DSM 24302 = JCM 17472</name>
    <dbReference type="NCBI Taxonomy" id="1423802"/>
    <lineage>
        <taxon>Bacteria</taxon>
        <taxon>Bacillati</taxon>
        <taxon>Bacillota</taxon>
        <taxon>Bacilli</taxon>
        <taxon>Lactobacillales</taxon>
        <taxon>Lactobacillaceae</taxon>
        <taxon>Lentilactobacillus</taxon>
    </lineage>
</organism>
<dbReference type="FunFam" id="1.10.300.10:FF:000001">
    <property type="entry name" value="Adenylosuccinate synthetase"/>
    <property type="match status" value="1"/>
</dbReference>
<dbReference type="GO" id="GO:0046040">
    <property type="term" value="P:IMP metabolic process"/>
    <property type="evidence" value="ECO:0007669"/>
    <property type="project" value="TreeGrafter"/>
</dbReference>
<evidence type="ECO:0000256" key="8">
    <source>
        <dbReference type="HAMAP-Rule" id="MF_00011"/>
    </source>
</evidence>
<dbReference type="InterPro" id="IPR001114">
    <property type="entry name" value="Adenylosuccinate_synthetase"/>
</dbReference>
<keyword evidence="2 8" id="KW-0436">Ligase</keyword>
<comment type="function">
    <text evidence="8">Plays an important role in the de novo pathway of purine nucleotide biosynthesis. Catalyzes the first committed step in the biosynthesis of AMP from IMP.</text>
</comment>
<dbReference type="Gene3D" id="3.40.440.10">
    <property type="entry name" value="Adenylosuccinate Synthetase, subunit A, domain 1"/>
    <property type="match status" value="1"/>
</dbReference>
<dbReference type="PROSITE" id="PS00513">
    <property type="entry name" value="ADENYLOSUCCIN_SYN_2"/>
    <property type="match status" value="1"/>
</dbReference>
<dbReference type="PANTHER" id="PTHR11846">
    <property type="entry name" value="ADENYLOSUCCINATE SYNTHETASE"/>
    <property type="match status" value="1"/>
</dbReference>
<sequence>MATIVVVGAQWGDEGKGKITDFLGQKADVIARYQGGDNAGHSIVFNGKRFALQLMPSGIFADDKLCVIGNGVVVNPEALVKEIKYLNDNGIDTSNLRISNRANVIFPYHRLQDEYEEELKTNKIGTTKKGIGPAYMDKAERIGIRMVDLLDEEILTNKLQENLKIKNKLFAAMYNKPKIELEPLLNRYLELGQQLKDYIVDTSELVNEAVDNGEKVLFEGAQGTMLDLDHGTYPFVTSSNPAGGVTTGIGIGAPLIDNVVGVCKAYTSKVGEGPFPTELLNETGDYIRETAHEYGVVTKRPRRIGWFDAVVLQHAKRVAGFTHLSVNCLDVLSHIETVKICVAYRLNGEVIHRYPASIKEIEQCEPIYEEMPGWDEDITGVHELAELPVNARNYLNRLSEIIGVPIATFSVGPDREQTNVLDPIWESN</sequence>
<dbReference type="InterPro" id="IPR033128">
    <property type="entry name" value="Adenylosuccin_syn_Lys_AS"/>
</dbReference>
<feature type="binding site" description="in other chain" evidence="8">
    <location>
        <position position="237"/>
    </location>
    <ligand>
        <name>IMP</name>
        <dbReference type="ChEBI" id="CHEBI:58053"/>
        <note>ligand shared between dimeric partners</note>
    </ligand>
</feature>
<feature type="active site" description="Proton acceptor" evidence="8">
    <location>
        <position position="13"/>
    </location>
</feature>
<protein>
    <recommendedName>
        <fullName evidence="8 10">Adenylosuccinate synthetase</fullName>
        <shortName evidence="8">AMPSase</shortName>
        <shortName evidence="8">AdSS</shortName>
        <ecNumber evidence="8 10">6.3.4.4</ecNumber>
    </recommendedName>
    <alternativeName>
        <fullName evidence="8">IMP--aspartate ligase</fullName>
    </alternativeName>
</protein>
<dbReference type="GO" id="GO:0004019">
    <property type="term" value="F:adenylosuccinate synthase activity"/>
    <property type="evidence" value="ECO:0007669"/>
    <property type="project" value="UniProtKB-UniRule"/>
</dbReference>
<evidence type="ECO:0000256" key="10">
    <source>
        <dbReference type="RuleBase" id="RU000520"/>
    </source>
</evidence>
<comment type="pathway">
    <text evidence="8 10">Purine metabolism; AMP biosynthesis via de novo pathway; AMP from IMP: step 1/2.</text>
</comment>
<evidence type="ECO:0000256" key="2">
    <source>
        <dbReference type="ARBA" id="ARBA00022598"/>
    </source>
</evidence>
<dbReference type="InterPro" id="IPR042110">
    <property type="entry name" value="Adenylosuccinate_synth_dom2"/>
</dbReference>
<keyword evidence="7 8" id="KW-0342">GTP-binding</keyword>
<feature type="binding site" description="in other chain" evidence="8">
    <location>
        <position position="222"/>
    </location>
    <ligand>
        <name>IMP</name>
        <dbReference type="ChEBI" id="CHEBI:58053"/>
        <note>ligand shared between dimeric partners</note>
    </ligand>
</feature>
<dbReference type="InterPro" id="IPR042111">
    <property type="entry name" value="Adenylosuccinate_synth_dom3"/>
</dbReference>
<dbReference type="AlphaFoldDB" id="A0A0R2CSL3"/>
<gene>
    <name evidence="8" type="primary">purA</name>
    <name evidence="11" type="ORF">FC56_GL001082</name>
</gene>
<keyword evidence="5 8" id="KW-0658">Purine biosynthesis</keyword>
<dbReference type="EC" id="6.3.4.4" evidence="8 10"/>
<comment type="cofactor">
    <cofactor evidence="8">
        <name>Mg(2+)</name>
        <dbReference type="ChEBI" id="CHEBI:18420"/>
    </cofactor>
    <text evidence="8">Binds 1 Mg(2+) ion per subunit.</text>
</comment>
<dbReference type="CDD" id="cd03108">
    <property type="entry name" value="AdSS"/>
    <property type="match status" value="1"/>
</dbReference>
<name>A0A0R2CSL3_9LACO</name>
<feature type="binding site" description="in other chain" evidence="8">
    <location>
        <begin position="13"/>
        <end position="16"/>
    </location>
    <ligand>
        <name>IMP</name>
        <dbReference type="ChEBI" id="CHEBI:58053"/>
        <note>ligand shared between dimeric partners</note>
    </ligand>
</feature>
<comment type="catalytic activity">
    <reaction evidence="8 10">
        <text>IMP + L-aspartate + GTP = N(6)-(1,2-dicarboxyethyl)-AMP + GDP + phosphate + 2 H(+)</text>
        <dbReference type="Rhea" id="RHEA:15753"/>
        <dbReference type="ChEBI" id="CHEBI:15378"/>
        <dbReference type="ChEBI" id="CHEBI:29991"/>
        <dbReference type="ChEBI" id="CHEBI:37565"/>
        <dbReference type="ChEBI" id="CHEBI:43474"/>
        <dbReference type="ChEBI" id="CHEBI:57567"/>
        <dbReference type="ChEBI" id="CHEBI:58053"/>
        <dbReference type="ChEBI" id="CHEBI:58189"/>
        <dbReference type="EC" id="6.3.4.4"/>
    </reaction>
</comment>
<evidence type="ECO:0000256" key="4">
    <source>
        <dbReference type="ARBA" id="ARBA00022741"/>
    </source>
</evidence>
<dbReference type="FunFam" id="3.90.170.10:FF:000001">
    <property type="entry name" value="Adenylosuccinate synthetase"/>
    <property type="match status" value="1"/>
</dbReference>
<feature type="binding site" evidence="8">
    <location>
        <position position="13"/>
    </location>
    <ligand>
        <name>Mg(2+)</name>
        <dbReference type="ChEBI" id="CHEBI:18420"/>
    </ligand>
</feature>
<evidence type="ECO:0000313" key="11">
    <source>
        <dbReference type="EMBL" id="KRM94781.1"/>
    </source>
</evidence>
<keyword evidence="3 8" id="KW-0479">Metal-binding</keyword>
<feature type="active site" evidence="9">
    <location>
        <position position="138"/>
    </location>
</feature>
<feature type="binding site" description="in other chain" evidence="8">
    <location>
        <position position="300"/>
    </location>
    <ligand>
        <name>IMP</name>
        <dbReference type="ChEBI" id="CHEBI:58053"/>
        <note>ligand shared between dimeric partners</note>
    </ligand>
</feature>
<dbReference type="GO" id="GO:0000287">
    <property type="term" value="F:magnesium ion binding"/>
    <property type="evidence" value="ECO:0007669"/>
    <property type="project" value="UniProtKB-UniRule"/>
</dbReference>
<dbReference type="EMBL" id="AYZR01000001">
    <property type="protein sequence ID" value="KRM94781.1"/>
    <property type="molecule type" value="Genomic_DNA"/>
</dbReference>
<feature type="binding site" evidence="8">
    <location>
        <begin position="410"/>
        <end position="412"/>
    </location>
    <ligand>
        <name>GTP</name>
        <dbReference type="ChEBI" id="CHEBI:37565"/>
    </ligand>
</feature>
<dbReference type="PANTHER" id="PTHR11846:SF0">
    <property type="entry name" value="ADENYLOSUCCINATE SYNTHETASE"/>
    <property type="match status" value="1"/>
</dbReference>
<dbReference type="InterPro" id="IPR042109">
    <property type="entry name" value="Adenylosuccinate_synth_dom1"/>
</dbReference>
<evidence type="ECO:0000256" key="6">
    <source>
        <dbReference type="ARBA" id="ARBA00022842"/>
    </source>
</evidence>
<feature type="binding site" evidence="8">
    <location>
        <position position="40"/>
    </location>
    <ligand>
        <name>Mg(2+)</name>
        <dbReference type="ChEBI" id="CHEBI:18420"/>
    </ligand>
</feature>
<comment type="subcellular location">
    <subcellularLocation>
        <location evidence="8">Cytoplasm</location>
    </subcellularLocation>
</comment>
<dbReference type="InterPro" id="IPR018220">
    <property type="entry name" value="Adenylosuccin_syn_GTP-bd"/>
</dbReference>
<feature type="binding site" evidence="8">
    <location>
        <position position="302"/>
    </location>
    <ligand>
        <name>GTP</name>
        <dbReference type="ChEBI" id="CHEBI:37565"/>
    </ligand>
</feature>
<evidence type="ECO:0000256" key="1">
    <source>
        <dbReference type="ARBA" id="ARBA00011738"/>
    </source>
</evidence>
<feature type="binding site" evidence="8">
    <location>
        <begin position="328"/>
        <end position="330"/>
    </location>
    <ligand>
        <name>GTP</name>
        <dbReference type="ChEBI" id="CHEBI:37565"/>
    </ligand>
</feature>
<evidence type="ECO:0000256" key="7">
    <source>
        <dbReference type="ARBA" id="ARBA00023134"/>
    </source>
</evidence>
<dbReference type="Proteomes" id="UP000051256">
    <property type="component" value="Unassembled WGS sequence"/>
</dbReference>
<dbReference type="InterPro" id="IPR027417">
    <property type="entry name" value="P-loop_NTPase"/>
</dbReference>
<evidence type="ECO:0000256" key="3">
    <source>
        <dbReference type="ARBA" id="ARBA00022723"/>
    </source>
</evidence>
<dbReference type="Pfam" id="PF00709">
    <property type="entry name" value="Adenylsucc_synt"/>
    <property type="match status" value="1"/>
</dbReference>